<reference evidence="4" key="1">
    <citation type="submission" date="2015-09" db="EMBL/GenBank/DDBJ databases">
        <authorList>
            <person name="Rodrigo-Torres L."/>
            <person name="Arahal D.R."/>
        </authorList>
    </citation>
    <scope>NUCLEOTIDE SEQUENCE [LARGE SCALE GENOMIC DNA]</scope>
    <source>
        <strain evidence="4">CECT 4293</strain>
    </source>
</reference>
<gene>
    <name evidence="2" type="ORF">RUA4292_01851</name>
    <name evidence="1" type="ORF">RUM4293_03758</name>
</gene>
<dbReference type="GeneID" id="55493081"/>
<dbReference type="RefSeq" id="WP_058274791.1">
    <property type="nucleotide sequence ID" value="NZ_CANLTD010000001.1"/>
</dbReference>
<dbReference type="EMBL" id="CYPS01000057">
    <property type="protein sequence ID" value="CUH44850.1"/>
    <property type="molecule type" value="Genomic_DNA"/>
</dbReference>
<protein>
    <submittedName>
        <fullName evidence="2">Uncharacterized protein</fullName>
    </submittedName>
</protein>
<dbReference type="Proteomes" id="UP000050783">
    <property type="component" value="Unassembled WGS sequence"/>
</dbReference>
<sequence length="82" mass="8948">MKPLPLLVLLLTCAACTDFPELEGREQPNVRSAAYPKLVPLQDILGPPIDPVNEAAEVEEDLTARREALAKRAEALQNAQTN</sequence>
<keyword evidence="4" id="KW-1185">Reference proteome</keyword>
<name>A0A0P1F0W6_9RHOB</name>
<evidence type="ECO:0000313" key="2">
    <source>
        <dbReference type="EMBL" id="CUH47679.1"/>
    </source>
</evidence>
<evidence type="ECO:0000313" key="3">
    <source>
        <dbReference type="Proteomes" id="UP000050783"/>
    </source>
</evidence>
<dbReference type="STRING" id="81569.RUM4293_03758"/>
<proteinExistence type="predicted"/>
<dbReference type="EMBL" id="CYPU01000031">
    <property type="protein sequence ID" value="CUH47679.1"/>
    <property type="molecule type" value="Genomic_DNA"/>
</dbReference>
<organism evidence="2 3">
    <name type="scientific">Ruegeria atlantica</name>
    <dbReference type="NCBI Taxonomy" id="81569"/>
    <lineage>
        <taxon>Bacteria</taxon>
        <taxon>Pseudomonadati</taxon>
        <taxon>Pseudomonadota</taxon>
        <taxon>Alphaproteobacteria</taxon>
        <taxon>Rhodobacterales</taxon>
        <taxon>Roseobacteraceae</taxon>
        <taxon>Ruegeria</taxon>
    </lineage>
</organism>
<evidence type="ECO:0000313" key="1">
    <source>
        <dbReference type="EMBL" id="CUH44850.1"/>
    </source>
</evidence>
<dbReference type="OrthoDB" id="7872359at2"/>
<evidence type="ECO:0000313" key="4">
    <source>
        <dbReference type="Proteomes" id="UP000050786"/>
    </source>
</evidence>
<accession>A0A0P1F0W6</accession>
<reference evidence="2 3" key="2">
    <citation type="submission" date="2015-09" db="EMBL/GenBank/DDBJ databases">
        <authorList>
            <consortium name="Swine Surveillance"/>
        </authorList>
    </citation>
    <scope>NUCLEOTIDE SEQUENCE [LARGE SCALE GENOMIC DNA]</scope>
    <source>
        <strain evidence="2 3">CECT 4292</strain>
        <strain evidence="1">CECT 4293</strain>
    </source>
</reference>
<dbReference type="AlphaFoldDB" id="A0A0P1F0W6"/>
<dbReference type="Proteomes" id="UP000050786">
    <property type="component" value="Unassembled WGS sequence"/>
</dbReference>